<accession>A0ABD1M1H8</accession>
<evidence type="ECO:0000313" key="1">
    <source>
        <dbReference type="EMBL" id="KAL2329586.1"/>
    </source>
</evidence>
<organism evidence="1 2">
    <name type="scientific">Flemingia macrophylla</name>
    <dbReference type="NCBI Taxonomy" id="520843"/>
    <lineage>
        <taxon>Eukaryota</taxon>
        <taxon>Viridiplantae</taxon>
        <taxon>Streptophyta</taxon>
        <taxon>Embryophyta</taxon>
        <taxon>Tracheophyta</taxon>
        <taxon>Spermatophyta</taxon>
        <taxon>Magnoliopsida</taxon>
        <taxon>eudicotyledons</taxon>
        <taxon>Gunneridae</taxon>
        <taxon>Pentapetalae</taxon>
        <taxon>rosids</taxon>
        <taxon>fabids</taxon>
        <taxon>Fabales</taxon>
        <taxon>Fabaceae</taxon>
        <taxon>Papilionoideae</taxon>
        <taxon>50 kb inversion clade</taxon>
        <taxon>NPAAA clade</taxon>
        <taxon>indigoferoid/millettioid clade</taxon>
        <taxon>Phaseoleae</taxon>
        <taxon>Flemingia</taxon>
    </lineage>
</organism>
<dbReference type="EMBL" id="JBGMDY010000006">
    <property type="protein sequence ID" value="KAL2329586.1"/>
    <property type="molecule type" value="Genomic_DNA"/>
</dbReference>
<reference evidence="1 2" key="1">
    <citation type="submission" date="2024-08" db="EMBL/GenBank/DDBJ databases">
        <title>Insights into the chromosomal genome structure of Flemingia macrophylla.</title>
        <authorList>
            <person name="Ding Y."/>
            <person name="Zhao Y."/>
            <person name="Bi W."/>
            <person name="Wu M."/>
            <person name="Zhao G."/>
            <person name="Gong Y."/>
            <person name="Li W."/>
            <person name="Zhang P."/>
        </authorList>
    </citation>
    <scope>NUCLEOTIDE SEQUENCE [LARGE SCALE GENOMIC DNA]</scope>
    <source>
        <strain evidence="1">DYQJB</strain>
        <tissue evidence="1">Leaf</tissue>
    </source>
</reference>
<keyword evidence="2" id="KW-1185">Reference proteome</keyword>
<dbReference type="Proteomes" id="UP001603857">
    <property type="component" value="Unassembled WGS sequence"/>
</dbReference>
<sequence length="66" mass="6747">MTGLALIPSPVPLPAVETTRIEGAKALRSCGCASGGGRRTVEALRWHAANSGGLGFSRLAKGTVRD</sequence>
<evidence type="ECO:0000313" key="2">
    <source>
        <dbReference type="Proteomes" id="UP001603857"/>
    </source>
</evidence>
<comment type="caution">
    <text evidence="1">The sequence shown here is derived from an EMBL/GenBank/DDBJ whole genome shotgun (WGS) entry which is preliminary data.</text>
</comment>
<dbReference type="AlphaFoldDB" id="A0ABD1M1H8"/>
<name>A0ABD1M1H8_9FABA</name>
<proteinExistence type="predicted"/>
<protein>
    <submittedName>
        <fullName evidence="1">Uncharacterized protein</fullName>
    </submittedName>
</protein>
<gene>
    <name evidence="1" type="ORF">Fmac_017167</name>
</gene>